<proteinExistence type="predicted"/>
<feature type="transmembrane region" description="Helical" evidence="6">
    <location>
        <begin position="479"/>
        <end position="501"/>
    </location>
</feature>
<dbReference type="EMBL" id="GGMS01010776">
    <property type="protein sequence ID" value="MBY79979.1"/>
    <property type="molecule type" value="Transcribed_RNA"/>
</dbReference>
<gene>
    <name evidence="8" type="primary">Tpcn1</name>
    <name evidence="10" type="synonym">LOC112686503</name>
    <name evidence="8" type="ORF">g.25379</name>
</gene>
<dbReference type="AlphaFoldDB" id="A0A2S2QQC8"/>
<feature type="transmembrane region" description="Helical" evidence="6">
    <location>
        <begin position="271"/>
        <end position="289"/>
    </location>
</feature>
<evidence type="ECO:0000256" key="3">
    <source>
        <dbReference type="ARBA" id="ARBA00022989"/>
    </source>
</evidence>
<evidence type="ECO:0000256" key="1">
    <source>
        <dbReference type="ARBA" id="ARBA00004141"/>
    </source>
</evidence>
<feature type="transmembrane region" description="Helical" evidence="6">
    <location>
        <begin position="178"/>
        <end position="197"/>
    </location>
</feature>
<dbReference type="PANTHER" id="PTHR46474">
    <property type="entry name" value="TWO PORE CALCIUM CHANNEL PROTEIN 1"/>
    <property type="match status" value="1"/>
</dbReference>
<feature type="region of interest" description="Disordered" evidence="5">
    <location>
        <begin position="18"/>
        <end position="37"/>
    </location>
</feature>
<evidence type="ECO:0000259" key="7">
    <source>
        <dbReference type="Pfam" id="PF00520"/>
    </source>
</evidence>
<evidence type="ECO:0000313" key="8">
    <source>
        <dbReference type="EMBL" id="MBY79979.1"/>
    </source>
</evidence>
<dbReference type="OrthoDB" id="10068803at2759"/>
<feature type="transmembrane region" description="Helical" evidence="6">
    <location>
        <begin position="633"/>
        <end position="654"/>
    </location>
</feature>
<protein>
    <submittedName>
        <fullName evidence="8 10">Two pore calcium channel protein 1</fullName>
    </submittedName>
</protein>
<dbReference type="InterPro" id="IPR027359">
    <property type="entry name" value="Volt_channel_dom_sf"/>
</dbReference>
<keyword evidence="9" id="KW-1185">Reference proteome</keyword>
<dbReference type="Gene3D" id="1.10.287.70">
    <property type="match status" value="2"/>
</dbReference>
<evidence type="ECO:0000256" key="5">
    <source>
        <dbReference type="SAM" id="MobiDB-lite"/>
    </source>
</evidence>
<dbReference type="RefSeq" id="XP_025414572.1">
    <property type="nucleotide sequence ID" value="XM_025558787.1"/>
</dbReference>
<reference evidence="10" key="2">
    <citation type="submission" date="2025-04" db="UniProtKB">
        <authorList>
            <consortium name="RefSeq"/>
        </authorList>
    </citation>
    <scope>IDENTIFICATION</scope>
    <source>
        <tissue evidence="10">Whole body</tissue>
    </source>
</reference>
<organism evidence="8">
    <name type="scientific">Sipha flava</name>
    <name type="common">yellow sugarcane aphid</name>
    <dbReference type="NCBI Taxonomy" id="143950"/>
    <lineage>
        <taxon>Eukaryota</taxon>
        <taxon>Metazoa</taxon>
        <taxon>Ecdysozoa</taxon>
        <taxon>Arthropoda</taxon>
        <taxon>Hexapoda</taxon>
        <taxon>Insecta</taxon>
        <taxon>Pterygota</taxon>
        <taxon>Neoptera</taxon>
        <taxon>Paraneoptera</taxon>
        <taxon>Hemiptera</taxon>
        <taxon>Sternorrhyncha</taxon>
        <taxon>Aphidomorpha</taxon>
        <taxon>Aphidoidea</taxon>
        <taxon>Aphididae</taxon>
        <taxon>Sipha</taxon>
    </lineage>
</organism>
<dbReference type="Proteomes" id="UP000694846">
    <property type="component" value="Unplaced"/>
</dbReference>
<name>A0A2S2QQC8_9HEMI</name>
<feature type="domain" description="Ion transport" evidence="7">
    <location>
        <begin position="447"/>
        <end position="690"/>
    </location>
</feature>
<keyword evidence="2 6" id="KW-0812">Transmembrane</keyword>
<feature type="transmembrane region" description="Helical" evidence="6">
    <location>
        <begin position="142"/>
        <end position="166"/>
    </location>
</feature>
<feature type="transmembrane region" description="Helical" evidence="6">
    <location>
        <begin position="521"/>
        <end position="545"/>
    </location>
</feature>
<dbReference type="GO" id="GO:0005216">
    <property type="term" value="F:monoatomic ion channel activity"/>
    <property type="evidence" value="ECO:0007669"/>
    <property type="project" value="InterPro"/>
</dbReference>
<feature type="transmembrane region" description="Helical" evidence="6">
    <location>
        <begin position="112"/>
        <end position="130"/>
    </location>
</feature>
<evidence type="ECO:0000256" key="6">
    <source>
        <dbReference type="SAM" id="Phobius"/>
    </source>
</evidence>
<dbReference type="GO" id="GO:0005765">
    <property type="term" value="C:lysosomal membrane"/>
    <property type="evidence" value="ECO:0007669"/>
    <property type="project" value="InterPro"/>
</dbReference>
<dbReference type="InterPro" id="IPR005821">
    <property type="entry name" value="Ion_trans_dom"/>
</dbReference>
<dbReference type="InterPro" id="IPR011992">
    <property type="entry name" value="EF-hand-dom_pair"/>
</dbReference>
<feature type="transmembrane region" description="Helical" evidence="6">
    <location>
        <begin position="666"/>
        <end position="687"/>
    </location>
</feature>
<dbReference type="Gene3D" id="1.20.120.350">
    <property type="entry name" value="Voltage-gated potassium channels. Chain C"/>
    <property type="match status" value="1"/>
</dbReference>
<feature type="transmembrane region" description="Helical" evidence="6">
    <location>
        <begin position="565"/>
        <end position="589"/>
    </location>
</feature>
<accession>A0A2S2QQC8</accession>
<feature type="transmembrane region" description="Helical" evidence="6">
    <location>
        <begin position="240"/>
        <end position="259"/>
    </location>
</feature>
<evidence type="ECO:0000313" key="9">
    <source>
        <dbReference type="Proteomes" id="UP000694846"/>
    </source>
</evidence>
<dbReference type="GO" id="GO:0010008">
    <property type="term" value="C:endosome membrane"/>
    <property type="evidence" value="ECO:0007669"/>
    <property type="project" value="TreeGrafter"/>
</dbReference>
<dbReference type="SUPFAM" id="SSF47473">
    <property type="entry name" value="EF-hand"/>
    <property type="match status" value="1"/>
</dbReference>
<dbReference type="GO" id="GO:0022832">
    <property type="term" value="F:voltage-gated channel activity"/>
    <property type="evidence" value="ECO:0007669"/>
    <property type="project" value="InterPro"/>
</dbReference>
<evidence type="ECO:0000313" key="10">
    <source>
        <dbReference type="RefSeq" id="XP_025414572.1"/>
    </source>
</evidence>
<evidence type="ECO:0000256" key="4">
    <source>
        <dbReference type="ARBA" id="ARBA00023136"/>
    </source>
</evidence>
<dbReference type="SUPFAM" id="SSF81324">
    <property type="entry name" value="Voltage-gated potassium channels"/>
    <property type="match status" value="2"/>
</dbReference>
<comment type="subcellular location">
    <subcellularLocation>
        <location evidence="1">Membrane</location>
        <topology evidence="1">Multi-pass membrane protein</topology>
    </subcellularLocation>
</comment>
<dbReference type="FunFam" id="1.10.287.70:FF:000062">
    <property type="entry name" value="Two pore calcium channel protein 1"/>
    <property type="match status" value="1"/>
</dbReference>
<keyword evidence="3 6" id="KW-1133">Transmembrane helix</keyword>
<evidence type="ECO:0000256" key="2">
    <source>
        <dbReference type="ARBA" id="ARBA00022692"/>
    </source>
</evidence>
<dbReference type="InterPro" id="IPR028801">
    <property type="entry name" value="TPC1_animal"/>
</dbReference>
<sequence>MTDGYSRFEDDMIVNSYHAQSPNRKGDVPLNVSESTIPNEEGENIDLRNHFDGRLDVIFSDGDRRIDVDQFWEMNYHEASIFLEEGENNEKFDSHPHEPEALPAYLLVHNDWYYGMDLATSLVLIVLAFAEDPATPPFEMPVALHSIIELFALVIIGLGLALKLRWMGWLTILKHKRTMLKCITLTIMIVEAFVVLVRQTSHFRVSRALRPIFLVDTHYLGGVRRFIRQILQSLPPIFDMLLLIFFFVTVYSVLGYYLFNNTTDVHNHFDTLFNSFVNMFVLLTTANFPDIMMPAYSKSKWYSLFFISYLCIVLYLLMNLMLAVVYETFTSIERDKFRKLLLHKRQACKNAFKLLLTKENPNQMEFTQFEGVMRYYAPKKSNRDLLVMFRYLNTSGSGSLTIEEFYGIYDAVMMTWQPQALDTPWYFTASPTVQKICQVANSTISWPYFDHIFYIITALNGIAMIERGMHSYSNLQESVLAFSAGWDTCFFLACFTLEVALKTLGMGLERYFSSGWNLYDFVVTFGGLVAVISLRIFPDFVYFVVFRPLKLLRLFKLKKRYRDIIGTMAILSPLIKSAGCVMLVMYYFFAIIGMELFAGYDMRNCCNGTNIETYYKFTPDKSGYYYLNTFPNLAVSLVTLFELTVVNNWFVVMNGYATKVHAASRAYFVLFYLFTMVVLTIVVASVLEAFRFRIQYKKQTTKRDEEKLLHEEIELKWEDVMNYVKDFQALQKYRSDMFVGVGKISFLGSRPRNRQVLQRRMYRHEIEQWMQEAAAIDKRL</sequence>
<dbReference type="PANTHER" id="PTHR46474:SF1">
    <property type="entry name" value="TWO PORE CHANNEL PROTEIN 1"/>
    <property type="match status" value="1"/>
</dbReference>
<feature type="domain" description="Ion transport" evidence="7">
    <location>
        <begin position="122"/>
        <end position="335"/>
    </location>
</feature>
<keyword evidence="4 6" id="KW-0472">Membrane</keyword>
<reference evidence="8" key="1">
    <citation type="submission" date="2018-04" db="EMBL/GenBank/DDBJ databases">
        <title>Transcriptome assembly of Sipha flava.</title>
        <authorList>
            <person name="Scully E.D."/>
            <person name="Geib S.M."/>
            <person name="Palmer N.A."/>
            <person name="Koch K."/>
            <person name="Bradshaw J."/>
            <person name="Heng-Moss T."/>
            <person name="Sarath G."/>
        </authorList>
    </citation>
    <scope>NUCLEOTIDE SEQUENCE</scope>
</reference>
<dbReference type="Pfam" id="PF00520">
    <property type="entry name" value="Ion_trans"/>
    <property type="match status" value="2"/>
</dbReference>
<feature type="transmembrane region" description="Helical" evidence="6">
    <location>
        <begin position="301"/>
        <end position="329"/>
    </location>
</feature>